<dbReference type="OrthoDB" id="6735802at2759"/>
<organism evidence="3 4">
    <name type="scientific">Acanthoscelides obtectus</name>
    <name type="common">Bean weevil</name>
    <name type="synonym">Bruchus obtectus</name>
    <dbReference type="NCBI Taxonomy" id="200917"/>
    <lineage>
        <taxon>Eukaryota</taxon>
        <taxon>Metazoa</taxon>
        <taxon>Ecdysozoa</taxon>
        <taxon>Arthropoda</taxon>
        <taxon>Hexapoda</taxon>
        <taxon>Insecta</taxon>
        <taxon>Pterygota</taxon>
        <taxon>Neoptera</taxon>
        <taxon>Endopterygota</taxon>
        <taxon>Coleoptera</taxon>
        <taxon>Polyphaga</taxon>
        <taxon>Cucujiformia</taxon>
        <taxon>Chrysomeloidea</taxon>
        <taxon>Chrysomelidae</taxon>
        <taxon>Bruchinae</taxon>
        <taxon>Bruchini</taxon>
        <taxon>Acanthoscelides</taxon>
    </lineage>
</organism>
<dbReference type="GO" id="GO:0005634">
    <property type="term" value="C:nucleus"/>
    <property type="evidence" value="ECO:0007669"/>
    <property type="project" value="UniProtKB-SubCell"/>
</dbReference>
<dbReference type="Proteomes" id="UP001152888">
    <property type="component" value="Unassembled WGS sequence"/>
</dbReference>
<dbReference type="Pfam" id="PF05225">
    <property type="entry name" value="HTH_psq"/>
    <property type="match status" value="1"/>
</dbReference>
<dbReference type="AlphaFoldDB" id="A0A9P0LDR6"/>
<feature type="domain" description="HTH psq-type" evidence="2">
    <location>
        <begin position="14"/>
        <end position="56"/>
    </location>
</feature>
<keyword evidence="4" id="KW-1185">Reference proteome</keyword>
<accession>A0A9P0LDR6</accession>
<dbReference type="InterPro" id="IPR009057">
    <property type="entry name" value="Homeodomain-like_sf"/>
</dbReference>
<dbReference type="Gene3D" id="1.10.10.60">
    <property type="entry name" value="Homeodomain-like"/>
    <property type="match status" value="1"/>
</dbReference>
<dbReference type="GO" id="GO:0003677">
    <property type="term" value="F:DNA binding"/>
    <property type="evidence" value="ECO:0007669"/>
    <property type="project" value="InterPro"/>
</dbReference>
<reference evidence="3" key="1">
    <citation type="submission" date="2022-03" db="EMBL/GenBank/DDBJ databases">
        <authorList>
            <person name="Sayadi A."/>
        </authorList>
    </citation>
    <scope>NUCLEOTIDE SEQUENCE</scope>
</reference>
<proteinExistence type="predicted"/>
<sequence>MENPKKPYKRFRYTEAQLQEAVEFIRQSKLNISQASKKYGIPKSTLSNKLRGKVPAVRKMGPTTILTMEEEANLEKWILSKAMLGFPMHPDEVNEFNEF</sequence>
<dbReference type="EMBL" id="CAKOFQ010007175">
    <property type="protein sequence ID" value="CAH1993567.1"/>
    <property type="molecule type" value="Genomic_DNA"/>
</dbReference>
<evidence type="ECO:0000313" key="3">
    <source>
        <dbReference type="EMBL" id="CAH1993567.1"/>
    </source>
</evidence>
<dbReference type="SUPFAM" id="SSF46689">
    <property type="entry name" value="Homeodomain-like"/>
    <property type="match status" value="1"/>
</dbReference>
<gene>
    <name evidence="3" type="ORF">ACAOBT_LOCUS21583</name>
</gene>
<name>A0A9P0LDR6_ACAOB</name>
<evidence type="ECO:0000313" key="4">
    <source>
        <dbReference type="Proteomes" id="UP001152888"/>
    </source>
</evidence>
<evidence type="ECO:0000256" key="1">
    <source>
        <dbReference type="ARBA" id="ARBA00004123"/>
    </source>
</evidence>
<comment type="subcellular location">
    <subcellularLocation>
        <location evidence="1">Nucleus</location>
    </subcellularLocation>
</comment>
<evidence type="ECO:0000259" key="2">
    <source>
        <dbReference type="Pfam" id="PF05225"/>
    </source>
</evidence>
<dbReference type="InterPro" id="IPR007889">
    <property type="entry name" value="HTH_Psq"/>
</dbReference>
<protein>
    <recommendedName>
        <fullName evidence="2">HTH psq-type domain-containing protein</fullName>
    </recommendedName>
</protein>
<comment type="caution">
    <text evidence="3">The sequence shown here is derived from an EMBL/GenBank/DDBJ whole genome shotgun (WGS) entry which is preliminary data.</text>
</comment>